<dbReference type="Pfam" id="PF10150">
    <property type="entry name" value="RNase_E_G"/>
    <property type="match status" value="1"/>
</dbReference>
<dbReference type="EMBL" id="RJVG01000003">
    <property type="protein sequence ID" value="ROR29271.1"/>
    <property type="molecule type" value="Genomic_DNA"/>
</dbReference>
<protein>
    <submittedName>
        <fullName evidence="7">Ribonuclease G</fullName>
    </submittedName>
</protein>
<organism evidence="7 8">
    <name type="scientific">Mobilisporobacter senegalensis</name>
    <dbReference type="NCBI Taxonomy" id="1329262"/>
    <lineage>
        <taxon>Bacteria</taxon>
        <taxon>Bacillati</taxon>
        <taxon>Bacillota</taxon>
        <taxon>Clostridia</taxon>
        <taxon>Lachnospirales</taxon>
        <taxon>Lachnospiraceae</taxon>
        <taxon>Mobilisporobacter</taxon>
    </lineage>
</organism>
<evidence type="ECO:0000256" key="5">
    <source>
        <dbReference type="ARBA" id="ARBA00022884"/>
    </source>
</evidence>
<dbReference type="GO" id="GO:0046872">
    <property type="term" value="F:metal ion binding"/>
    <property type="evidence" value="ECO:0007669"/>
    <property type="project" value="UniProtKB-KW"/>
</dbReference>
<dbReference type="SUPFAM" id="SSF50249">
    <property type="entry name" value="Nucleic acid-binding proteins"/>
    <property type="match status" value="1"/>
</dbReference>
<accession>A0A3N1XSZ5</accession>
<keyword evidence="5" id="KW-0694">RNA-binding</keyword>
<dbReference type="CDD" id="cd04453">
    <property type="entry name" value="S1_RNase_E"/>
    <property type="match status" value="1"/>
</dbReference>
<dbReference type="InterPro" id="IPR003029">
    <property type="entry name" value="S1_domain"/>
</dbReference>
<evidence type="ECO:0000259" key="6">
    <source>
        <dbReference type="PROSITE" id="PS50126"/>
    </source>
</evidence>
<evidence type="ECO:0000256" key="2">
    <source>
        <dbReference type="ARBA" id="ARBA00022723"/>
    </source>
</evidence>
<name>A0A3N1XSZ5_9FIRM</name>
<dbReference type="InterPro" id="IPR012340">
    <property type="entry name" value="NA-bd_OB-fold"/>
</dbReference>
<comment type="caution">
    <text evidence="7">The sequence shown here is derived from an EMBL/GenBank/DDBJ whole genome shotgun (WGS) entry which is preliminary data.</text>
</comment>
<dbReference type="RefSeq" id="WP_123608717.1">
    <property type="nucleotide sequence ID" value="NZ_RJVG01000003.1"/>
</dbReference>
<dbReference type="PANTHER" id="PTHR30001:SF0">
    <property type="entry name" value="RIBONUCLEASE G"/>
    <property type="match status" value="1"/>
</dbReference>
<keyword evidence="3" id="KW-0378">Hydrolase</keyword>
<gene>
    <name evidence="7" type="ORF">EDD66_103207</name>
</gene>
<evidence type="ECO:0000313" key="7">
    <source>
        <dbReference type="EMBL" id="ROR29271.1"/>
    </source>
</evidence>
<comment type="cofactor">
    <cofactor evidence="1">
        <name>Mg(2+)</name>
        <dbReference type="ChEBI" id="CHEBI:18420"/>
    </cofactor>
</comment>
<dbReference type="GO" id="GO:0003723">
    <property type="term" value="F:RNA binding"/>
    <property type="evidence" value="ECO:0007669"/>
    <property type="project" value="UniProtKB-KW"/>
</dbReference>
<dbReference type="InterPro" id="IPR004659">
    <property type="entry name" value="RNase_E/G"/>
</dbReference>
<dbReference type="PANTHER" id="PTHR30001">
    <property type="entry name" value="RIBONUCLEASE"/>
    <property type="match status" value="1"/>
</dbReference>
<dbReference type="AlphaFoldDB" id="A0A3N1XSZ5"/>
<dbReference type="SMART" id="SM00316">
    <property type="entry name" value="S1"/>
    <property type="match status" value="1"/>
</dbReference>
<dbReference type="GO" id="GO:0005737">
    <property type="term" value="C:cytoplasm"/>
    <property type="evidence" value="ECO:0007669"/>
    <property type="project" value="TreeGrafter"/>
</dbReference>
<keyword evidence="4" id="KW-0460">Magnesium</keyword>
<dbReference type="Proteomes" id="UP000273083">
    <property type="component" value="Unassembled WGS sequence"/>
</dbReference>
<sequence length="397" mass="45235">MGYKLIITRQKNRIISALYDEKDMIQVNVDDTSRLSILGNIYVGKVKNIVKNINAAFVEIAEGVMCYLSLEENEHPIFCNVKNNDKINIGDEIIVQVSKEGVKTKAPVVTCNLNFTGKYVVLTHGKTMIGTSNKINQETEKTRLKNIVGEYKNPAYGFIIRTNSSGAREEFIRGEINTLVSLYQDIKEYGIHKSRFSLIYATPENYICEIRDGYSEQIDKIITDDKKIFEQIQDYLNSFQKEDLNKLQIYEDPLLSLSNLYSVDSRLENALREKVWLKSGGNLIIQPTEALTVIDVNTSKAIAGKKKAEETFLKINLEAAKEIAKQLRLRNISGIIIIDFINMEDNNNKAILMKELRILLSKDPIKTVVVDMTALDLVEVTRKKVRKPLLEQYNLRG</sequence>
<evidence type="ECO:0000256" key="3">
    <source>
        <dbReference type="ARBA" id="ARBA00022801"/>
    </source>
</evidence>
<proteinExistence type="predicted"/>
<evidence type="ECO:0000256" key="1">
    <source>
        <dbReference type="ARBA" id="ARBA00001946"/>
    </source>
</evidence>
<dbReference type="Pfam" id="PF00575">
    <property type="entry name" value="S1"/>
    <property type="match status" value="1"/>
</dbReference>
<feature type="domain" description="S1 motif" evidence="6">
    <location>
        <begin position="39"/>
        <end position="112"/>
    </location>
</feature>
<dbReference type="Gene3D" id="2.40.50.140">
    <property type="entry name" value="Nucleic acid-binding proteins"/>
    <property type="match status" value="1"/>
</dbReference>
<dbReference type="OrthoDB" id="9804278at2"/>
<evidence type="ECO:0000313" key="8">
    <source>
        <dbReference type="Proteomes" id="UP000273083"/>
    </source>
</evidence>
<reference evidence="7 8" key="1">
    <citation type="submission" date="2018-11" db="EMBL/GenBank/DDBJ databases">
        <title>Genomic Encyclopedia of Type Strains, Phase IV (KMG-IV): sequencing the most valuable type-strain genomes for metagenomic binning, comparative biology and taxonomic classification.</title>
        <authorList>
            <person name="Goeker M."/>
        </authorList>
    </citation>
    <scope>NUCLEOTIDE SEQUENCE [LARGE SCALE GENOMIC DNA]</scope>
    <source>
        <strain evidence="7 8">DSM 26537</strain>
    </source>
</reference>
<dbReference type="PROSITE" id="PS50126">
    <property type="entry name" value="S1"/>
    <property type="match status" value="1"/>
</dbReference>
<keyword evidence="8" id="KW-1185">Reference proteome</keyword>
<dbReference type="GO" id="GO:0004540">
    <property type="term" value="F:RNA nuclease activity"/>
    <property type="evidence" value="ECO:0007669"/>
    <property type="project" value="InterPro"/>
</dbReference>
<dbReference type="GO" id="GO:0016787">
    <property type="term" value="F:hydrolase activity"/>
    <property type="evidence" value="ECO:0007669"/>
    <property type="project" value="UniProtKB-KW"/>
</dbReference>
<keyword evidence="2" id="KW-0479">Metal-binding</keyword>
<dbReference type="InterPro" id="IPR019307">
    <property type="entry name" value="RNA-bd_AU-1/RNase_E/G"/>
</dbReference>
<dbReference type="GO" id="GO:0006364">
    <property type="term" value="P:rRNA processing"/>
    <property type="evidence" value="ECO:0007669"/>
    <property type="project" value="TreeGrafter"/>
</dbReference>
<evidence type="ECO:0000256" key="4">
    <source>
        <dbReference type="ARBA" id="ARBA00022842"/>
    </source>
</evidence>